<keyword evidence="3" id="KW-0004">4Fe-4S</keyword>
<dbReference type="Pfam" id="PF07992">
    <property type="entry name" value="Pyr_redox_2"/>
    <property type="match status" value="1"/>
</dbReference>
<proteinExistence type="inferred from homology"/>
<dbReference type="Gene3D" id="3.40.50.720">
    <property type="entry name" value="NAD(P)-binding Rossmann-like Domain"/>
    <property type="match status" value="1"/>
</dbReference>
<evidence type="ECO:0000256" key="5">
    <source>
        <dbReference type="ARBA" id="ARBA00022723"/>
    </source>
</evidence>
<evidence type="ECO:0000256" key="7">
    <source>
        <dbReference type="ARBA" id="ARBA00023002"/>
    </source>
</evidence>
<evidence type="ECO:0000256" key="9">
    <source>
        <dbReference type="ARBA" id="ARBA00023014"/>
    </source>
</evidence>
<evidence type="ECO:0000313" key="12">
    <source>
        <dbReference type="Proteomes" id="UP000008457"/>
    </source>
</evidence>
<dbReference type="Gene3D" id="3.30.70.20">
    <property type="match status" value="2"/>
</dbReference>
<dbReference type="GO" id="GO:0046872">
    <property type="term" value="F:metal ion binding"/>
    <property type="evidence" value="ECO:0007669"/>
    <property type="project" value="UniProtKB-KW"/>
</dbReference>
<name>F4A1X7_MAHA5</name>
<dbReference type="SUPFAM" id="SSF54862">
    <property type="entry name" value="4Fe-4S ferredoxins"/>
    <property type="match status" value="1"/>
</dbReference>
<dbReference type="EMBL" id="CP002360">
    <property type="protein sequence ID" value="AEE96093.1"/>
    <property type="molecule type" value="Genomic_DNA"/>
</dbReference>
<feature type="domain" description="4Fe-4S ferredoxin-type" evidence="10">
    <location>
        <begin position="96"/>
        <end position="126"/>
    </location>
</feature>
<dbReference type="InterPro" id="IPR023753">
    <property type="entry name" value="FAD/NAD-binding_dom"/>
</dbReference>
<dbReference type="PANTHER" id="PTHR43498:SF1">
    <property type="entry name" value="COB--COM HETERODISULFIDE REDUCTASE IRON-SULFUR SUBUNIT A"/>
    <property type="match status" value="1"/>
</dbReference>
<comment type="cofactor">
    <cofactor evidence="1">
        <name>FAD</name>
        <dbReference type="ChEBI" id="CHEBI:57692"/>
    </cofactor>
</comment>
<dbReference type="KEGG" id="mas:Mahau_0895"/>
<accession>F4A1X7</accession>
<evidence type="ECO:0000256" key="3">
    <source>
        <dbReference type="ARBA" id="ARBA00022485"/>
    </source>
</evidence>
<dbReference type="HOGENOM" id="CLU_004231_2_0_9"/>
<dbReference type="SUPFAM" id="SSF51905">
    <property type="entry name" value="FAD/NAD(P)-binding domain"/>
    <property type="match status" value="1"/>
</dbReference>
<dbReference type="Proteomes" id="UP000008457">
    <property type="component" value="Chromosome"/>
</dbReference>
<feature type="domain" description="4Fe-4S ferredoxin-type" evidence="10">
    <location>
        <begin position="965"/>
        <end position="994"/>
    </location>
</feature>
<dbReference type="RefSeq" id="WP_013780523.1">
    <property type="nucleotide sequence ID" value="NC_015520.1"/>
</dbReference>
<gene>
    <name evidence="11" type="ordered locus">Mahau_0895</name>
</gene>
<dbReference type="InterPro" id="IPR017896">
    <property type="entry name" value="4Fe4S_Fe-S-bd"/>
</dbReference>
<dbReference type="Pfam" id="PF12831">
    <property type="entry name" value="FAD_oxidored"/>
    <property type="match status" value="1"/>
</dbReference>
<dbReference type="SUPFAM" id="SSF51971">
    <property type="entry name" value="Nucleotide-binding domain"/>
    <property type="match status" value="1"/>
</dbReference>
<evidence type="ECO:0000256" key="4">
    <source>
        <dbReference type="ARBA" id="ARBA00022630"/>
    </source>
</evidence>
<evidence type="ECO:0000256" key="6">
    <source>
        <dbReference type="ARBA" id="ARBA00022827"/>
    </source>
</evidence>
<dbReference type="Pfam" id="PF13459">
    <property type="entry name" value="Fer4_15"/>
    <property type="match status" value="1"/>
</dbReference>
<dbReference type="InterPro" id="IPR039650">
    <property type="entry name" value="HdrA-like"/>
</dbReference>
<dbReference type="InterPro" id="IPR003953">
    <property type="entry name" value="FAD-dep_OxRdtase_2_FAD-bd"/>
</dbReference>
<dbReference type="PANTHER" id="PTHR43498">
    <property type="entry name" value="FERREDOXIN:COB-COM HETERODISULFIDE REDUCTASE SUBUNIT A"/>
    <property type="match status" value="1"/>
</dbReference>
<feature type="domain" description="4Fe-4S ferredoxin-type" evidence="10">
    <location>
        <begin position="934"/>
        <end position="963"/>
    </location>
</feature>
<dbReference type="InterPro" id="IPR017900">
    <property type="entry name" value="4Fe4S_Fe_S_CS"/>
</dbReference>
<reference evidence="12" key="1">
    <citation type="submission" date="2010-11" db="EMBL/GenBank/DDBJ databases">
        <title>The complete genome of Mahella australiensis DSM 15567.</title>
        <authorList>
            <consortium name="US DOE Joint Genome Institute (JGI-PGF)"/>
            <person name="Lucas S."/>
            <person name="Copeland A."/>
            <person name="Lapidus A."/>
            <person name="Bruce D."/>
            <person name="Goodwin L."/>
            <person name="Pitluck S."/>
            <person name="Kyrpides N."/>
            <person name="Mavromatis K."/>
            <person name="Pagani I."/>
            <person name="Ivanova N."/>
            <person name="Teshima H."/>
            <person name="Brettin T."/>
            <person name="Detter J.C."/>
            <person name="Han C."/>
            <person name="Tapia R."/>
            <person name="Land M."/>
            <person name="Hauser L."/>
            <person name="Markowitz V."/>
            <person name="Cheng J.-F."/>
            <person name="Hugenholtz P."/>
            <person name="Woyke T."/>
            <person name="Wu D."/>
            <person name="Spring S."/>
            <person name="Pukall R."/>
            <person name="Steenblock K."/>
            <person name="Schneider S."/>
            <person name="Klenk H.-P."/>
            <person name="Eisen J.A."/>
        </authorList>
    </citation>
    <scope>NUCLEOTIDE SEQUENCE [LARGE SCALE GENOMIC DNA]</scope>
    <source>
        <strain evidence="12">DSM 15567 / CIP 107919 / 50-1 BON</strain>
    </source>
</reference>
<dbReference type="OrthoDB" id="135003at2"/>
<dbReference type="InterPro" id="IPR036188">
    <property type="entry name" value="FAD/NAD-bd_sf"/>
</dbReference>
<comment type="similarity">
    <text evidence="2">Belongs to the HdrA family.</text>
</comment>
<dbReference type="Gene3D" id="3.50.50.60">
    <property type="entry name" value="FAD/NAD(P)-binding domain"/>
    <property type="match status" value="2"/>
</dbReference>
<keyword evidence="7" id="KW-0560">Oxidoreductase</keyword>
<keyword evidence="5" id="KW-0479">Metal-binding</keyword>
<protein>
    <submittedName>
        <fullName evidence="11">Fumarate reductase/succinate dehydrogenase flavoprotein domain protein</fullName>
    </submittedName>
</protein>
<dbReference type="GO" id="GO:0016491">
    <property type="term" value="F:oxidoreductase activity"/>
    <property type="evidence" value="ECO:0007669"/>
    <property type="project" value="UniProtKB-KW"/>
</dbReference>
<keyword evidence="4" id="KW-0285">Flavoprotein</keyword>
<keyword evidence="9" id="KW-0411">Iron-sulfur</keyword>
<evidence type="ECO:0000259" key="10">
    <source>
        <dbReference type="PROSITE" id="PS51379"/>
    </source>
</evidence>
<dbReference type="eggNOG" id="COG1148">
    <property type="taxonomic scope" value="Bacteria"/>
</dbReference>
<evidence type="ECO:0000256" key="8">
    <source>
        <dbReference type="ARBA" id="ARBA00023004"/>
    </source>
</evidence>
<feature type="domain" description="4Fe-4S ferredoxin-type" evidence="10">
    <location>
        <begin position="151"/>
        <end position="180"/>
    </location>
</feature>
<evidence type="ECO:0000256" key="1">
    <source>
        <dbReference type="ARBA" id="ARBA00001974"/>
    </source>
</evidence>
<dbReference type="Pfam" id="PF00890">
    <property type="entry name" value="FAD_binding_2"/>
    <property type="match status" value="1"/>
</dbReference>
<dbReference type="GO" id="GO:0051539">
    <property type="term" value="F:4 iron, 4 sulfur cluster binding"/>
    <property type="evidence" value="ECO:0007669"/>
    <property type="project" value="UniProtKB-KW"/>
</dbReference>
<dbReference type="PROSITE" id="PS51379">
    <property type="entry name" value="4FE4S_FER_2"/>
    <property type="match status" value="4"/>
</dbReference>
<organism evidence="11 12">
    <name type="scientific">Mahella australiensis (strain DSM 15567 / CIP 107919 / 50-1 BON)</name>
    <dbReference type="NCBI Taxonomy" id="697281"/>
    <lineage>
        <taxon>Bacteria</taxon>
        <taxon>Bacillati</taxon>
        <taxon>Bacillota</taxon>
        <taxon>Clostridia</taxon>
        <taxon>Thermoanaerobacterales</taxon>
        <taxon>Thermoanaerobacterales Family IV. Incertae Sedis</taxon>
        <taxon>Mahella</taxon>
    </lineage>
</organism>
<keyword evidence="12" id="KW-1185">Reference proteome</keyword>
<dbReference type="AlphaFoldDB" id="F4A1X7"/>
<dbReference type="PROSITE" id="PS00198">
    <property type="entry name" value="4FE4S_FER_1"/>
    <property type="match status" value="2"/>
</dbReference>
<keyword evidence="8" id="KW-0408">Iron</keyword>
<dbReference type="STRING" id="697281.Mahau_0895"/>
<evidence type="ECO:0000313" key="11">
    <source>
        <dbReference type="EMBL" id="AEE96093.1"/>
    </source>
</evidence>
<evidence type="ECO:0000256" key="2">
    <source>
        <dbReference type="ARBA" id="ARBA00006561"/>
    </source>
</evidence>
<reference evidence="11 12" key="2">
    <citation type="journal article" date="2011" name="Stand. Genomic Sci.">
        <title>Complete genome sequence of Mahella australiensis type strain (50-1 BON).</title>
        <authorList>
            <person name="Sikorski J."/>
            <person name="Teshima H."/>
            <person name="Nolan M."/>
            <person name="Lucas S."/>
            <person name="Hammon N."/>
            <person name="Deshpande S."/>
            <person name="Cheng J.F."/>
            <person name="Pitluck S."/>
            <person name="Liolios K."/>
            <person name="Pagani I."/>
            <person name="Ivanova N."/>
            <person name="Huntemann M."/>
            <person name="Mavromatis K."/>
            <person name="Ovchinikova G."/>
            <person name="Pati A."/>
            <person name="Tapia R."/>
            <person name="Han C."/>
            <person name="Goodwin L."/>
            <person name="Chen A."/>
            <person name="Palaniappan K."/>
            <person name="Land M."/>
            <person name="Hauser L."/>
            <person name="Ngatchou-Djao O.D."/>
            <person name="Rohde M."/>
            <person name="Pukall R."/>
            <person name="Spring S."/>
            <person name="Abt B."/>
            <person name="Goker M."/>
            <person name="Detter J.C."/>
            <person name="Woyke T."/>
            <person name="Bristow J."/>
            <person name="Markowitz V."/>
            <person name="Hugenholtz P."/>
            <person name="Eisen J.A."/>
            <person name="Kyrpides N.C."/>
            <person name="Klenk H.P."/>
            <person name="Lapidus A."/>
        </authorList>
    </citation>
    <scope>NUCLEOTIDE SEQUENCE [LARGE SCALE GENOMIC DNA]</scope>
    <source>
        <strain evidence="12">DSM 15567 / CIP 107919 / 50-1 BON</strain>
    </source>
</reference>
<keyword evidence="6" id="KW-0274">FAD</keyword>
<sequence>MSKPVMVVGGGIAGIQASLDLAEMGIPVYLVESQPSIGGRMAQLDKTFPTNDCSTCILAPKMSSCANHPLIKIYSYSELKDIRGQAGDFTAIVTKKARYVDEDACNGCRQCLDVCPQYVDDDFNMGIDQRKAIYMLFQQGIPNVATIDDRFCRFLNRDKNDKCGRCARICPRKAIRYGQRDKDIELEVGAVILATGYDAFEAELKPEYGYGSYRNVVTSMEYERIMSASGPYGGHIKRPDGKEPKRIAFLQCVSSRDAKCNREYCSSVCCMYAMKEAVITREHIKSVEDLSIYYMDMRAFGKDFERYYENAKKQGINFVRSRVAEIVEDSDTHNLKLYAVDEQGSVSEDEFDMVVLSVGLVPRPDVVELCQRAGIKTDRYGFVYAGSMAPIQTTREGVLACGVLTGPKDIPETVYEASGAASLAAQLVKDLTGPEIPKPEEVPMRDIGRERPRIGVFVCHCGTNIAGVVDVKAAAEYARTLPYVEYVDDTMYACAADTQGFIADMIKEHNLNRVVVASCTPRTHEPLFQDVLRKSGLNPYLFTMVNIRDQCSWVHMDYPEEATEKAKDLIRMAVAKAYYAQPLQQQVLPKDSSALVIGGGLAGMTSALSLAKQGYKVYLVEKEPVLGGNARLMNMSARGRSFEQYMDELTESVYDHPYITVLTSAHISGVEGYVGNFVTTMQKGRDTIKLNHGVIIVAVGANEAVPTEYLYGQHPAVMTQLKLERQIKHHVDDFKGKRVVMIQCVGSREPQRPYCSRVCCTQAVKNALYLKEMDPTIQITILYREMRTYGMNELYYEKARRLGVDFVRYDVDDKPRVTVDEDDLNKVNVEFYEHLIGRTLKIKADYLILSAAIEADRESNAELSKMLKVPINQDGFFLEAHMKLRPVEFATDGIFLCGMAHAPKNADEVIAQAQGAAARAASILAKEYITTDGMVAKVNRFLCVACGICESICPYKAIAVDPQLHVAVVNAALCKGCGLCAATCRPGAVDLQGFDDNEILAQLDALYNW</sequence>
<dbReference type="Pfam" id="PF00037">
    <property type="entry name" value="Fer4"/>
    <property type="match status" value="1"/>
</dbReference>